<dbReference type="SUPFAM" id="SSF52777">
    <property type="entry name" value="CoA-dependent acyltransferases"/>
    <property type="match status" value="1"/>
</dbReference>
<accession>A0A9X2E6J2</accession>
<comment type="caution">
    <text evidence="1">The sequence shown here is derived from an EMBL/GenBank/DDBJ whole genome shotgun (WGS) entry which is preliminary data.</text>
</comment>
<name>A0A9X2E6J2_9NOCA</name>
<proteinExistence type="predicted"/>
<dbReference type="EMBL" id="JAMRXG010000005">
    <property type="protein sequence ID" value="MCM6774576.1"/>
    <property type="molecule type" value="Genomic_DNA"/>
</dbReference>
<protein>
    <submittedName>
        <fullName evidence="1">Uncharacterized protein</fullName>
    </submittedName>
</protein>
<evidence type="ECO:0000313" key="1">
    <source>
        <dbReference type="EMBL" id="MCM6774576.1"/>
    </source>
</evidence>
<dbReference type="Gene3D" id="3.30.559.10">
    <property type="entry name" value="Chloramphenicol acetyltransferase-like domain"/>
    <property type="match status" value="1"/>
</dbReference>
<dbReference type="AlphaFoldDB" id="A0A9X2E6J2"/>
<sequence>MYRLDDIDCVSARSHAALGGTLAIQAVWRYERAVDVARLREFHAALCRGRLGRVVAPAMIAAAGDRWSARARFAPLEVAAEPIRRDELEQWIAERGRAELRTYGGPAWRLAAVGLDDGGSAVSLVVSHTLVDGRGLCAAITAAIAAEYCEFDYPSDEFGPMRALWADLGAAAGKIGPIAQAVALGTRVALARRAEARGGVGGDPEFRLPVVEVTVPAQLWHAAAQARNGTGTTLAAAVMADLATEIGRVDEQGHVRMMMPVSTRTDGDERANALGSIDFEFDGDTTDLAPLRAQMKLKLAAVAGQPVPPLIPIAVALPRGLYGALARQSATDPTRTVCSHLGKLEPEILDIDGTPASSIAFGLANQSLNARAVVAARGGDLYGLFSEVAGQVTMRIKGFHPPALERADQLTDLLGRVLARYELTATVR</sequence>
<organism evidence="1 2">
    <name type="scientific">Nocardia pulmonis</name>
    <dbReference type="NCBI Taxonomy" id="2951408"/>
    <lineage>
        <taxon>Bacteria</taxon>
        <taxon>Bacillati</taxon>
        <taxon>Actinomycetota</taxon>
        <taxon>Actinomycetes</taxon>
        <taxon>Mycobacteriales</taxon>
        <taxon>Nocardiaceae</taxon>
        <taxon>Nocardia</taxon>
    </lineage>
</organism>
<keyword evidence="2" id="KW-1185">Reference proteome</keyword>
<dbReference type="Proteomes" id="UP001139157">
    <property type="component" value="Unassembled WGS sequence"/>
</dbReference>
<dbReference type="RefSeq" id="WP_251912311.1">
    <property type="nucleotide sequence ID" value="NZ_JAMRXG010000005.1"/>
</dbReference>
<reference evidence="1" key="1">
    <citation type="submission" date="2022-06" db="EMBL/GenBank/DDBJ databases">
        <title>Novel species in genus nocardia.</title>
        <authorList>
            <person name="Li F."/>
        </authorList>
    </citation>
    <scope>NUCLEOTIDE SEQUENCE</scope>
    <source>
        <strain evidence="1">CDC141</strain>
    </source>
</reference>
<evidence type="ECO:0000313" key="2">
    <source>
        <dbReference type="Proteomes" id="UP001139157"/>
    </source>
</evidence>
<gene>
    <name evidence="1" type="ORF">NDR86_13955</name>
</gene>
<dbReference type="InterPro" id="IPR023213">
    <property type="entry name" value="CAT-like_dom_sf"/>
</dbReference>